<gene>
    <name evidence="2" type="primary">dnaI_1</name>
    <name evidence="2" type="ORF">NCTC12112_01018</name>
</gene>
<dbReference type="InterPro" id="IPR002611">
    <property type="entry name" value="IstB_ATP-bd"/>
</dbReference>
<dbReference type="AlphaFoldDB" id="A0AAX2J977"/>
<organism evidence="2 3">
    <name type="scientific">Fusobacterium ulcerans</name>
    <dbReference type="NCBI Taxonomy" id="861"/>
    <lineage>
        <taxon>Bacteria</taxon>
        <taxon>Fusobacteriati</taxon>
        <taxon>Fusobacteriota</taxon>
        <taxon>Fusobacteriia</taxon>
        <taxon>Fusobacteriales</taxon>
        <taxon>Fusobacteriaceae</taxon>
        <taxon>Fusobacterium</taxon>
    </lineage>
</organism>
<dbReference type="InterPro" id="IPR003593">
    <property type="entry name" value="AAA+_ATPase"/>
</dbReference>
<dbReference type="SUPFAM" id="SSF52540">
    <property type="entry name" value="P-loop containing nucleoside triphosphate hydrolases"/>
    <property type="match status" value="1"/>
</dbReference>
<protein>
    <submittedName>
        <fullName evidence="2">Primosomal protein DnaI</fullName>
    </submittedName>
</protein>
<dbReference type="GO" id="GO:0005524">
    <property type="term" value="F:ATP binding"/>
    <property type="evidence" value="ECO:0007669"/>
    <property type="project" value="InterPro"/>
</dbReference>
<sequence length="269" mass="31224">MADKPVCKYCGKEYKENPFIPKELPEYFKDNIRYIPDCECLEKLKEKELKEAELKIQAECNRNRIKKYKDISIMDLKFLNSTFEKADMSIPVMKMAKKYTEKFIEKGTTLGLFLHGRVGTGKTFASACIANELMARGKTVLVMNFGLYLNKIRRDWAEAERDVLDYVQNCDLLIIDDIGVEAVTDWMQDKLFTLIDTRYRAEKPMIVTTNLELDNSSLTESQIENKLSVESRFNPRISDRISEMCYSFAVVGDSRRAAETKNKFKEFLT</sequence>
<dbReference type="PANTHER" id="PTHR30050:SF4">
    <property type="entry name" value="ATP-BINDING PROTEIN RV3427C IN INSERTION SEQUENCE-RELATED"/>
    <property type="match status" value="1"/>
</dbReference>
<accession>A0AAX2J977</accession>
<dbReference type="NCBIfam" id="NF005992">
    <property type="entry name" value="PRK08116.1"/>
    <property type="match status" value="1"/>
</dbReference>
<dbReference type="PANTHER" id="PTHR30050">
    <property type="entry name" value="CHROMOSOMAL REPLICATION INITIATOR PROTEIN DNAA"/>
    <property type="match status" value="1"/>
</dbReference>
<dbReference type="GO" id="GO:0006260">
    <property type="term" value="P:DNA replication"/>
    <property type="evidence" value="ECO:0007669"/>
    <property type="project" value="TreeGrafter"/>
</dbReference>
<dbReference type="SMART" id="SM00382">
    <property type="entry name" value="AAA"/>
    <property type="match status" value="1"/>
</dbReference>
<dbReference type="Pfam" id="PF01695">
    <property type="entry name" value="IstB_IS21"/>
    <property type="match status" value="1"/>
</dbReference>
<dbReference type="Proteomes" id="UP000249008">
    <property type="component" value="Chromosome 1"/>
</dbReference>
<dbReference type="Gene3D" id="3.40.50.300">
    <property type="entry name" value="P-loop containing nucleotide triphosphate hydrolases"/>
    <property type="match status" value="1"/>
</dbReference>
<evidence type="ECO:0000259" key="1">
    <source>
        <dbReference type="SMART" id="SM00382"/>
    </source>
</evidence>
<proteinExistence type="predicted"/>
<dbReference type="GeneID" id="78455593"/>
<reference evidence="2 3" key="1">
    <citation type="submission" date="2018-06" db="EMBL/GenBank/DDBJ databases">
        <authorList>
            <consortium name="Pathogen Informatics"/>
            <person name="Doyle S."/>
        </authorList>
    </citation>
    <scope>NUCLEOTIDE SEQUENCE [LARGE SCALE GENOMIC DNA]</scope>
    <source>
        <strain evidence="2 3">NCTC12112</strain>
    </source>
</reference>
<dbReference type="RefSeq" id="WP_005976787.1">
    <property type="nucleotide sequence ID" value="NZ_CABKNW010000001.1"/>
</dbReference>
<evidence type="ECO:0000313" key="2">
    <source>
        <dbReference type="EMBL" id="SQJ00949.1"/>
    </source>
</evidence>
<name>A0AAX2J977_9FUSO</name>
<dbReference type="CDD" id="cd00009">
    <property type="entry name" value="AAA"/>
    <property type="match status" value="1"/>
</dbReference>
<dbReference type="EMBL" id="LS483487">
    <property type="protein sequence ID" value="SQJ00949.1"/>
    <property type="molecule type" value="Genomic_DNA"/>
</dbReference>
<dbReference type="KEGG" id="ful:C4N20_12275"/>
<feature type="domain" description="AAA+ ATPase" evidence="1">
    <location>
        <begin position="108"/>
        <end position="243"/>
    </location>
</feature>
<evidence type="ECO:0000313" key="3">
    <source>
        <dbReference type="Proteomes" id="UP000249008"/>
    </source>
</evidence>
<dbReference type="InterPro" id="IPR027417">
    <property type="entry name" value="P-loop_NTPase"/>
</dbReference>